<feature type="compositionally biased region" description="Basic and acidic residues" evidence="11">
    <location>
        <begin position="1290"/>
        <end position="1301"/>
    </location>
</feature>
<feature type="coiled-coil region" evidence="10">
    <location>
        <begin position="368"/>
        <end position="429"/>
    </location>
</feature>
<evidence type="ECO:0000256" key="11">
    <source>
        <dbReference type="SAM" id="MobiDB-lite"/>
    </source>
</evidence>
<feature type="coiled-coil region" evidence="10">
    <location>
        <begin position="540"/>
        <end position="692"/>
    </location>
</feature>
<dbReference type="PANTHER" id="PTHR47969">
    <property type="entry name" value="CHROMOSOME-ASSOCIATED KINESIN KIF4A-RELATED"/>
    <property type="match status" value="1"/>
</dbReference>
<dbReference type="InterPro" id="IPR001752">
    <property type="entry name" value="Kinesin_motor_dom"/>
</dbReference>
<feature type="region of interest" description="Disordered" evidence="11">
    <location>
        <begin position="1146"/>
        <end position="1301"/>
    </location>
</feature>
<feature type="region of interest" description="Disordered" evidence="11">
    <location>
        <begin position="1100"/>
        <end position="1134"/>
    </location>
</feature>
<evidence type="ECO:0000256" key="9">
    <source>
        <dbReference type="PROSITE-ProRule" id="PRU00283"/>
    </source>
</evidence>
<evidence type="ECO:0000313" key="14">
    <source>
        <dbReference type="Proteomes" id="UP000682877"/>
    </source>
</evidence>
<reference evidence="13" key="1">
    <citation type="submission" date="2021-01" db="EMBL/GenBank/DDBJ databases">
        <authorList>
            <person name="Bezrukov I."/>
        </authorList>
    </citation>
    <scope>NUCLEOTIDE SEQUENCE</scope>
</reference>
<dbReference type="PROSITE" id="PS50067">
    <property type="entry name" value="KINESIN_MOTOR_2"/>
    <property type="match status" value="1"/>
</dbReference>
<feature type="compositionally biased region" description="Polar residues" evidence="11">
    <location>
        <begin position="1277"/>
        <end position="1289"/>
    </location>
</feature>
<evidence type="ECO:0000256" key="5">
    <source>
        <dbReference type="ARBA" id="ARBA00023054"/>
    </source>
</evidence>
<gene>
    <name evidence="13" type="ORF">AARE701A_LOCUS22044</name>
</gene>
<dbReference type="Proteomes" id="UP000682877">
    <property type="component" value="Chromosome 8"/>
</dbReference>
<proteinExistence type="inferred from homology"/>
<dbReference type="GO" id="GO:0005524">
    <property type="term" value="F:ATP binding"/>
    <property type="evidence" value="ECO:0007669"/>
    <property type="project" value="UniProtKB-UniRule"/>
</dbReference>
<keyword evidence="4 9" id="KW-0067">ATP-binding</keyword>
<dbReference type="GO" id="GO:0051231">
    <property type="term" value="P:spindle elongation"/>
    <property type="evidence" value="ECO:0007669"/>
    <property type="project" value="TreeGrafter"/>
</dbReference>
<feature type="compositionally biased region" description="Polar residues" evidence="11">
    <location>
        <begin position="512"/>
        <end position="524"/>
    </location>
</feature>
<feature type="compositionally biased region" description="Basic and acidic residues" evidence="11">
    <location>
        <begin position="960"/>
        <end position="974"/>
    </location>
</feature>
<dbReference type="GO" id="GO:0008017">
    <property type="term" value="F:microtubule binding"/>
    <property type="evidence" value="ECO:0007669"/>
    <property type="project" value="InterPro"/>
</dbReference>
<comment type="similarity">
    <text evidence="8">Belongs to the TRAFAC class myosin-kinesin ATPase superfamily. Kinesin family. KIN-4 subfamily.</text>
</comment>
<dbReference type="GO" id="GO:0005875">
    <property type="term" value="C:microtubule associated complex"/>
    <property type="evidence" value="ECO:0007669"/>
    <property type="project" value="TreeGrafter"/>
</dbReference>
<protein>
    <recommendedName>
        <fullName evidence="12">Kinesin motor domain-containing protein</fullName>
    </recommendedName>
</protein>
<dbReference type="InterPro" id="IPR019821">
    <property type="entry name" value="Kinesin_motor_CS"/>
</dbReference>
<evidence type="ECO:0000256" key="2">
    <source>
        <dbReference type="ARBA" id="ARBA00022701"/>
    </source>
</evidence>
<dbReference type="GO" id="GO:0003777">
    <property type="term" value="F:microtubule motor activity"/>
    <property type="evidence" value="ECO:0007669"/>
    <property type="project" value="InterPro"/>
</dbReference>
<dbReference type="InterPro" id="IPR027640">
    <property type="entry name" value="Kinesin-like_fam"/>
</dbReference>
<keyword evidence="6 9" id="KW-0505">Motor protein</keyword>
<feature type="compositionally biased region" description="Polar residues" evidence="11">
    <location>
        <begin position="1172"/>
        <end position="1183"/>
    </location>
</feature>
<dbReference type="CDD" id="cd01372">
    <property type="entry name" value="KISc_KIF4"/>
    <property type="match status" value="1"/>
</dbReference>
<dbReference type="SUPFAM" id="SSF52540">
    <property type="entry name" value="P-loop containing nucleoside triphosphate hydrolases"/>
    <property type="match status" value="1"/>
</dbReference>
<name>A0A8S2BAL0_ARAAE</name>
<feature type="region of interest" description="Disordered" evidence="11">
    <location>
        <begin position="499"/>
        <end position="525"/>
    </location>
</feature>
<accession>A0A8S2BAL0</accession>
<feature type="compositionally biased region" description="Basic and acidic residues" evidence="11">
    <location>
        <begin position="1004"/>
        <end position="1016"/>
    </location>
</feature>
<evidence type="ECO:0000256" key="4">
    <source>
        <dbReference type="ARBA" id="ARBA00022840"/>
    </source>
</evidence>
<keyword evidence="3 9" id="KW-0547">Nucleotide-binding</keyword>
<sequence>MESTECVRVAVNIRPLITPELLNGCTDCITVAPNEPQVHIGSHTFTYDFVYGNAGYPCSEIYNHCVAPLVDALFKGYNATVLAYGQTGSGKTYTMGTNYSGDSTNGGIIPNVMEDIFRRVETTKDSSELLIRVSFIEIFKEEVFDLLDSNSSALLKNDSGVQAKHTALSRAPIQIRETASGGITLAGVTEAEVKTKEEMGSYLARGSLCRATGSTNMNSQSSRSHAIFTITLEQKKIASGSCTTTEDGGEDILCAKLHLVDLAGSERAKRTGADGMRLKEGIHINKGLLALGNVISALGDEKKRKEGGHVPYRDSKLTRLLQDSLGGNSKTVMIACVSPADTNAEETLNTLKYANRARNIQNKAVINRDPATAQMQRMRSQIEQLQTELLFYRGDSGAFDELQILKHKISLLEASNRELQNELQERRVASEHFSKRAYDAQVEKDKLIMIIESVRNGKTLDEIESCQNEDVGLVKKYVSKIQELEGELLHIKSLKKTSNHQYSDDNYDDGPRSNNVLFPSSNESSDCEDKVIDVTDELEFQEKEIEHSSLQEKLDMELKELDKRLEEKEAEMKRFSSGGTSVLKQHYEKKVHDLEQEKRALQREIEGLRQNLASIPSGPGDGAQKLKEEYVQKLNTLETQVSILKKKQDAQAQLMRQKQKSDDAAIKLQDEIHRIKSQKVQLQQKIKQESEQFRAWKASREKEVMQLKKEGRRNEYEMHKLMALNQKQKLVLQRKTEEASQVTKRLKEVLDSRKASSRETLSGASVNGPGTQALMQAIEHEIEVTVRVHEVRSEYERQKEERARMAKEVARLREENELLKNAKISSVHGDTMSPGARNSRIFALENMLATSSNTLVSMASQLSEAEERERVFGGRGRWNQVRTLGDAKSIMNYLFNLASTARCLARDKEADCREKDVLIRDLKEKIVKFSSYVRYMEIQKADLVHQVKAQTSAMKKLSAEENLKNEHSMKKQETRNSTIVLEDMDTSDSEESGHEREDPDIDDEWKPEHESERESEQESVIKLNRKRNFKVGRRRSSVVMRRSYEENSEAASDDAVKSDVCCCTCSKSSSCKTMKCQCRATKGSCGPSCGCSSVKCSNRNADGKENNSISESEALENGENSQESDEKDKDQQQQVLASRGAMLLQNALADKPGEETNEDGGTRRRRKPLSDIGNTTGKSNVPRPSQRKKWKKTVLQLVPVGPPALPTPPASSQEEANPVTLDSEAARMPENSESGESNSIKLKLPRAMRSASSNGSNLLRERNADQTGGESVGNGGFVQSNSGRASGSRTSDEKENHTRRI</sequence>
<dbReference type="GO" id="GO:0071555">
    <property type="term" value="P:cell wall organization"/>
    <property type="evidence" value="ECO:0007669"/>
    <property type="project" value="UniProtKB-KW"/>
</dbReference>
<dbReference type="SMART" id="SM00129">
    <property type="entry name" value="KISc"/>
    <property type="match status" value="1"/>
</dbReference>
<feature type="compositionally biased region" description="Polar residues" evidence="11">
    <location>
        <begin position="1231"/>
        <end position="1240"/>
    </location>
</feature>
<dbReference type="EMBL" id="LR999458">
    <property type="protein sequence ID" value="CAE6252134.1"/>
    <property type="molecule type" value="Genomic_DNA"/>
</dbReference>
<feature type="compositionally biased region" description="Pro residues" evidence="11">
    <location>
        <begin position="1200"/>
        <end position="1209"/>
    </location>
</feature>
<dbReference type="PROSITE" id="PS00411">
    <property type="entry name" value="KINESIN_MOTOR_1"/>
    <property type="match status" value="1"/>
</dbReference>
<comment type="subunit">
    <text evidence="1">Homodimer.</text>
</comment>
<feature type="region of interest" description="Disordered" evidence="11">
    <location>
        <begin position="960"/>
        <end position="1020"/>
    </location>
</feature>
<dbReference type="GO" id="GO:0007052">
    <property type="term" value="P:mitotic spindle organization"/>
    <property type="evidence" value="ECO:0007669"/>
    <property type="project" value="TreeGrafter"/>
</dbReference>
<dbReference type="Pfam" id="PF00225">
    <property type="entry name" value="Kinesin"/>
    <property type="match status" value="1"/>
</dbReference>
<feature type="compositionally biased region" description="Polar residues" evidence="11">
    <location>
        <begin position="758"/>
        <end position="769"/>
    </location>
</feature>
<evidence type="ECO:0000256" key="8">
    <source>
        <dbReference type="ARBA" id="ARBA00061175"/>
    </source>
</evidence>
<dbReference type="Pfam" id="PF25764">
    <property type="entry name" value="KIF21A_4th"/>
    <property type="match status" value="1"/>
</dbReference>
<dbReference type="PANTHER" id="PTHR47969:SF6">
    <property type="entry name" value="KINESIN-LIKE PROTEIN KIN-4C"/>
    <property type="match status" value="1"/>
</dbReference>
<evidence type="ECO:0000256" key="3">
    <source>
        <dbReference type="ARBA" id="ARBA00022741"/>
    </source>
</evidence>
<dbReference type="PRINTS" id="PR00380">
    <property type="entry name" value="KINESINHEAVY"/>
</dbReference>
<dbReference type="FunFam" id="3.40.850.10:FF:000032">
    <property type="entry name" value="kinesin-like protein KIN-4A isoform X1"/>
    <property type="match status" value="1"/>
</dbReference>
<evidence type="ECO:0000256" key="1">
    <source>
        <dbReference type="ARBA" id="ARBA00011738"/>
    </source>
</evidence>
<evidence type="ECO:0000313" key="13">
    <source>
        <dbReference type="EMBL" id="CAE6252134.1"/>
    </source>
</evidence>
<dbReference type="InterPro" id="IPR036961">
    <property type="entry name" value="Kinesin_motor_dom_sf"/>
</dbReference>
<feature type="binding site" evidence="9">
    <location>
        <begin position="85"/>
        <end position="92"/>
    </location>
    <ligand>
        <name>ATP</name>
        <dbReference type="ChEBI" id="CHEBI:30616"/>
    </ligand>
</feature>
<evidence type="ECO:0000256" key="10">
    <source>
        <dbReference type="SAM" id="Coils"/>
    </source>
</evidence>
<evidence type="ECO:0000256" key="7">
    <source>
        <dbReference type="ARBA" id="ARBA00023316"/>
    </source>
</evidence>
<evidence type="ECO:0000256" key="6">
    <source>
        <dbReference type="ARBA" id="ARBA00023175"/>
    </source>
</evidence>
<feature type="region of interest" description="Disordered" evidence="11">
    <location>
        <begin position="750"/>
        <end position="769"/>
    </location>
</feature>
<keyword evidence="5 10" id="KW-0175">Coiled coil</keyword>
<evidence type="ECO:0000259" key="12">
    <source>
        <dbReference type="PROSITE" id="PS50067"/>
    </source>
</evidence>
<dbReference type="GO" id="GO:0055028">
    <property type="term" value="C:cortical microtubule"/>
    <property type="evidence" value="ECO:0007669"/>
    <property type="project" value="UniProtKB-ARBA"/>
</dbReference>
<feature type="coiled-coil region" evidence="10">
    <location>
        <begin position="788"/>
        <end position="822"/>
    </location>
</feature>
<feature type="domain" description="Kinesin motor" evidence="12">
    <location>
        <begin position="6"/>
        <end position="360"/>
    </location>
</feature>
<keyword evidence="14" id="KW-1185">Reference proteome</keyword>
<dbReference type="GO" id="GO:0007018">
    <property type="term" value="P:microtubule-based movement"/>
    <property type="evidence" value="ECO:0007669"/>
    <property type="project" value="InterPro"/>
</dbReference>
<organism evidence="13 14">
    <name type="scientific">Arabidopsis arenosa</name>
    <name type="common">Sand rock-cress</name>
    <name type="synonym">Cardaminopsis arenosa</name>
    <dbReference type="NCBI Taxonomy" id="38785"/>
    <lineage>
        <taxon>Eukaryota</taxon>
        <taxon>Viridiplantae</taxon>
        <taxon>Streptophyta</taxon>
        <taxon>Embryophyta</taxon>
        <taxon>Tracheophyta</taxon>
        <taxon>Spermatophyta</taxon>
        <taxon>Magnoliopsida</taxon>
        <taxon>eudicotyledons</taxon>
        <taxon>Gunneridae</taxon>
        <taxon>Pentapetalae</taxon>
        <taxon>rosids</taxon>
        <taxon>malvids</taxon>
        <taxon>Brassicales</taxon>
        <taxon>Brassicaceae</taxon>
        <taxon>Camelineae</taxon>
        <taxon>Arabidopsis</taxon>
    </lineage>
</organism>
<keyword evidence="7" id="KW-0961">Cell wall biogenesis/degradation</keyword>
<dbReference type="Gene3D" id="3.40.850.10">
    <property type="entry name" value="Kinesin motor domain"/>
    <property type="match status" value="1"/>
</dbReference>
<keyword evidence="2" id="KW-0493">Microtubule</keyword>
<dbReference type="InterPro" id="IPR027417">
    <property type="entry name" value="P-loop_NTPase"/>
</dbReference>